<dbReference type="EMBL" id="JBHSMI010000067">
    <property type="protein sequence ID" value="MFC5407183.1"/>
    <property type="molecule type" value="Genomic_DNA"/>
</dbReference>
<dbReference type="InterPro" id="IPR013780">
    <property type="entry name" value="Glyco_hydro_b"/>
</dbReference>
<dbReference type="SUPFAM" id="SSF48208">
    <property type="entry name" value="Six-hairpin glycosidases"/>
    <property type="match status" value="1"/>
</dbReference>
<feature type="signal peptide" evidence="1">
    <location>
        <begin position="1"/>
        <end position="31"/>
    </location>
</feature>
<proteinExistence type="predicted"/>
<accession>A0ABW0I3B8</accession>
<dbReference type="InterPro" id="IPR008928">
    <property type="entry name" value="6-hairpin_glycosidase_sf"/>
</dbReference>
<reference evidence="3" key="1">
    <citation type="journal article" date="2019" name="Int. J. Syst. Evol. Microbiol.">
        <title>The Global Catalogue of Microorganisms (GCM) 10K type strain sequencing project: providing services to taxonomists for standard genome sequencing and annotation.</title>
        <authorList>
            <consortium name="The Broad Institute Genomics Platform"/>
            <consortium name="The Broad Institute Genome Sequencing Center for Infectious Disease"/>
            <person name="Wu L."/>
            <person name="Ma J."/>
        </authorList>
    </citation>
    <scope>NUCLEOTIDE SEQUENCE [LARGE SCALE GENOMIC DNA]</scope>
    <source>
        <strain evidence="3">CGMCC 1.18575</strain>
    </source>
</reference>
<evidence type="ECO:0000256" key="1">
    <source>
        <dbReference type="SAM" id="SignalP"/>
    </source>
</evidence>
<evidence type="ECO:0000313" key="3">
    <source>
        <dbReference type="Proteomes" id="UP001596113"/>
    </source>
</evidence>
<gene>
    <name evidence="2" type="ORF">ACFPOF_31025</name>
</gene>
<sequence>MWFRLAGRSPKKLAVILLLFSMLAASLNLQARIAEASGAGNLAFEFDTDGDMQGWATSGHGIVTASVHGGALNLSLNSSDPFWYGPTLHLSANPAQVMILRAKSDKGSHMTIYYDTDLSPGTSEQKTIKFGIIPDGQYHEYRVKVGAHPLWDGTIQTFRMDLEPENSYPANVSVDYIRFVTAGSEFNGSDDGWTASNDVDPFVIGSNEISTIVTGDTPTLTSPSFDTDAEELPILRLRMKATAGTSIAVYFETDSTPSPQFSEDRVMRVPIIADGQFHEYSLDMWSHPLWSGKIGHIRLVLEGDSSELRGAGLAIDYFRFPATPPARFDWNYDYDTQGWHGDHSLAPLSIVDGEMRTKVTGTDPYMSVSNLTNFVGERDGTMVIRMRATAGVLNASLFFGTEQSPGFSGERRFDFDIIADGLFHEYTVPVGQHQQWSGRITDLRLDLEGGDIVGVEWALDYMYFIPNPTDFQLQMKRSQPYVILGEDVVITAELLNRGGKILPNARVEIELPTGLQLIQGNVIEQLGDIGHRERKTVTWRARGVIEGGYSINLKMNAGSVSENQSLPLPVLEALPTFEPGQPNGGTATAAVDPVSGNAIIQNDKVRAVFPRSSFGYGQYLIYTWSDNEWKQMASAQPFAYAVVRQNTGGKEAVGFYPTSAQANNQSGKASLTMSGTNKDNSGRQWQHSFTFEIGVDDEWMDVEQQVTADSNADLLNLSGPVLTVGQGSFGSTKEEALFPGLEWLVGNESSSSELDSLPPNSNRYIPHPYKITIPLMAVKSEGNMVSLMWDPNQKWDGINSLPAAKFASPNWVENQNNHVLGLSALSAPTGVKENEELAYNPYPLTANNALTLQAAIAASPAESILDAVDIYRDKNGLPDQPIAHHFAEEVDIGLDAYLNTYWVPGAKGWRHVDGSTWEPAKYTSNLVLLRLLGMSDPTRRADADTVINEVLNDMPDKTKLGLPDGHVTQFQSPFYFGHMIDALEGLKKRIQKIIQAQDTSGAWLFHNSPDIAGRPLGVEGEPVLGITAENAQTLLRYANMTGDDTVAVAGLKGITALDNMGDIPRGAQTWEVPVHTPDILASAKAVGAYLEAYKWTNDKQYLGKAIKWARTGLPFIYSWEMPDRPMTPYATISVYGSSLYTNPWFGIPVWWTGLVYSYELLELSRYDESFPWREIADGILASAEMTQASGVNEPSRGGYPDNWNLMTNASSAHVMINPEALLKNVFLRRALDSQNPDPDFGTAVNRCRRSNGQGSCVETRVSSIAKIQFEGSTMSSKLVKFDLTYPAGETTYTLVTKREKPSKVQVNGATLSEVSDFNTVAAGWSYDTATGYLVLKIQHSVVDKVKIHYKGK</sequence>
<keyword evidence="1" id="KW-0732">Signal</keyword>
<protein>
    <submittedName>
        <fullName evidence="2">Uncharacterized protein</fullName>
    </submittedName>
</protein>
<dbReference type="Proteomes" id="UP001596113">
    <property type="component" value="Unassembled WGS sequence"/>
</dbReference>
<feature type="chain" id="PRO_5047382259" evidence="1">
    <location>
        <begin position="32"/>
        <end position="1352"/>
    </location>
</feature>
<keyword evidence="3" id="KW-1185">Reference proteome</keyword>
<comment type="caution">
    <text evidence="2">The sequence shown here is derived from an EMBL/GenBank/DDBJ whole genome shotgun (WGS) entry which is preliminary data.</text>
</comment>
<evidence type="ECO:0000313" key="2">
    <source>
        <dbReference type="EMBL" id="MFC5407183.1"/>
    </source>
</evidence>
<dbReference type="Gene3D" id="2.60.40.1180">
    <property type="entry name" value="Golgi alpha-mannosidase II"/>
    <property type="match status" value="1"/>
</dbReference>
<name>A0ABW0I3B8_9BACL</name>
<dbReference type="RefSeq" id="WP_378139615.1">
    <property type="nucleotide sequence ID" value="NZ_JBHSMI010000067.1"/>
</dbReference>
<organism evidence="2 3">
    <name type="scientific">Cohnella soli</name>
    <dbReference type="NCBI Taxonomy" id="425005"/>
    <lineage>
        <taxon>Bacteria</taxon>
        <taxon>Bacillati</taxon>
        <taxon>Bacillota</taxon>
        <taxon>Bacilli</taxon>
        <taxon>Bacillales</taxon>
        <taxon>Paenibacillaceae</taxon>
        <taxon>Cohnella</taxon>
    </lineage>
</organism>